<keyword evidence="1" id="KW-0732">Signal</keyword>
<evidence type="ECO:0000313" key="6">
    <source>
        <dbReference type="EMBL" id="AIL47695.1"/>
    </source>
</evidence>
<dbReference type="EMBL" id="CP007547">
    <property type="protein sequence ID" value="AIL47695.1"/>
    <property type="molecule type" value="Genomic_DNA"/>
</dbReference>
<dbReference type="HOGENOM" id="CLU_068039_0_0_10"/>
<gene>
    <name evidence="6" type="ORF">BD94_3920</name>
</gene>
<dbReference type="InterPro" id="IPR017689">
    <property type="entry name" value="BamD"/>
</dbReference>
<dbReference type="STRING" id="1338011.BD94_3920"/>
<feature type="region of interest" description="Disordered" evidence="4">
    <location>
        <begin position="288"/>
        <end position="338"/>
    </location>
</feature>
<evidence type="ECO:0000313" key="7">
    <source>
        <dbReference type="Proteomes" id="UP000028933"/>
    </source>
</evidence>
<dbReference type="Proteomes" id="UP000028933">
    <property type="component" value="Chromosome"/>
</dbReference>
<evidence type="ECO:0000259" key="5">
    <source>
        <dbReference type="Pfam" id="PF13525"/>
    </source>
</evidence>
<dbReference type="Gene3D" id="1.25.40.10">
    <property type="entry name" value="Tetratricopeptide repeat domain"/>
    <property type="match status" value="1"/>
</dbReference>
<evidence type="ECO:0000256" key="2">
    <source>
        <dbReference type="ARBA" id="ARBA00023136"/>
    </source>
</evidence>
<dbReference type="Pfam" id="PF13525">
    <property type="entry name" value="YfiO"/>
    <property type="match status" value="1"/>
</dbReference>
<keyword evidence="2" id="KW-0472">Membrane</keyword>
<accession>A0A077EQC8</accession>
<proteinExistence type="predicted"/>
<evidence type="ECO:0000256" key="1">
    <source>
        <dbReference type="ARBA" id="ARBA00022729"/>
    </source>
</evidence>
<protein>
    <submittedName>
        <fullName evidence="6">Lipoprotein, putative</fullName>
    </submittedName>
</protein>
<dbReference type="PROSITE" id="PS51257">
    <property type="entry name" value="PROKAR_LIPOPROTEIN"/>
    <property type="match status" value="1"/>
</dbReference>
<dbReference type="NCBIfam" id="TIGR03302">
    <property type="entry name" value="OM_YfiO"/>
    <property type="match status" value="1"/>
</dbReference>
<dbReference type="InterPro" id="IPR011990">
    <property type="entry name" value="TPR-like_helical_dom_sf"/>
</dbReference>
<feature type="compositionally biased region" description="Basic and acidic residues" evidence="4">
    <location>
        <begin position="288"/>
        <end position="316"/>
    </location>
</feature>
<keyword evidence="6" id="KW-0449">Lipoprotein</keyword>
<dbReference type="eggNOG" id="COG4105">
    <property type="taxonomic scope" value="Bacteria"/>
</dbReference>
<dbReference type="AlphaFoldDB" id="A0A077EQC8"/>
<evidence type="ECO:0000256" key="4">
    <source>
        <dbReference type="SAM" id="MobiDB-lite"/>
    </source>
</evidence>
<organism evidence="6 7">
    <name type="scientific">Elizabethkingia anophelis NUHP1</name>
    <dbReference type="NCBI Taxonomy" id="1338011"/>
    <lineage>
        <taxon>Bacteria</taxon>
        <taxon>Pseudomonadati</taxon>
        <taxon>Bacteroidota</taxon>
        <taxon>Flavobacteriia</taxon>
        <taxon>Flavobacteriales</taxon>
        <taxon>Weeksellaceae</taxon>
        <taxon>Elizabethkingia</taxon>
    </lineage>
</organism>
<sequence>MKKILTFITLALIVVSCNKEFDNAMKSADKEVILKAADKYYEKKNWKQALALYDRLPNLLAGTDELADMSYKQAYANYYDKSYKLAGHQFKSFTVNNPRDPRREEAAYMSALCYHQDSRDYNLDQESTIAAINELQEFLNTYPGSERSKNISKLVDELSYKLEFKAYENARQYYKMAEYKAADIAFENVLEDYPSTKLRPQIFNYMMKSKERLATLSSFDLKADRIENAISFTRQVEREFPNSDNSKDAVKIRESLEHEKENFAKLKVEYDKRRAEREARIKKLSAEQAAEMEKKADNNRKAKAVKEYKDKVRGLQKDSAVLNTPPPAATFKIPRKSN</sequence>
<keyword evidence="3" id="KW-0998">Cell outer membrane</keyword>
<reference evidence="6" key="1">
    <citation type="journal article" date="2013" name="Lancet">
        <title>First case of E anophelis outbreak in an intensive-care unit.</title>
        <authorList>
            <person name="Teo J."/>
            <person name="Tan S.Y."/>
            <person name="Tay M."/>
            <person name="Ding Y."/>
            <person name="Kjelleberg S."/>
            <person name="Givskov M."/>
            <person name="Lin R.T."/>
            <person name="Yang L."/>
        </authorList>
    </citation>
    <scope>NUCLEOTIDE SEQUENCE [LARGE SCALE GENOMIC DNA]</scope>
    <source>
        <strain evidence="6">NUHP1</strain>
    </source>
</reference>
<feature type="domain" description="Outer membrane lipoprotein BamD-like" evidence="5">
    <location>
        <begin position="30"/>
        <end position="214"/>
    </location>
</feature>
<evidence type="ECO:0000256" key="3">
    <source>
        <dbReference type="ARBA" id="ARBA00023237"/>
    </source>
</evidence>
<name>A0A077EQC8_9FLAO</name>
<dbReference type="InterPro" id="IPR039565">
    <property type="entry name" value="BamD-like"/>
</dbReference>
<dbReference type="GeneID" id="56684942"/>
<dbReference type="KEGG" id="eao:BD94_3920"/>
<reference evidence="6" key="2">
    <citation type="journal article" date="2015" name="Genome Biol. Evol.">
        <title>Complete Genome Sequence and Transcriptomic Analysis of the Novel Pathogen Elizabethkingia anophelis in Response to Oxidative Stress.</title>
        <authorList>
            <person name="Li Y."/>
            <person name="Liu Y."/>
            <person name="Chew S.C."/>
            <person name="Tay M."/>
            <person name="Salido M.M."/>
            <person name="Teo J."/>
            <person name="Lauro F.M."/>
            <person name="Givskov M."/>
            <person name="Yang L."/>
        </authorList>
    </citation>
    <scope>NUCLEOTIDE SEQUENCE</scope>
    <source>
        <strain evidence="6">NUHP1</strain>
    </source>
</reference>
<dbReference type="RefSeq" id="WP_009086748.1">
    <property type="nucleotide sequence ID" value="NZ_CP007547.1"/>
</dbReference>